<evidence type="ECO:0000313" key="6">
    <source>
        <dbReference type="EMBL" id="CUP28069.1"/>
    </source>
</evidence>
<dbReference type="PANTHER" id="PTHR30126">
    <property type="entry name" value="HTH-TYPE TRANSCRIPTIONAL REGULATOR"/>
    <property type="match status" value="1"/>
</dbReference>
<keyword evidence="3" id="KW-0238">DNA-binding</keyword>
<sequence length="298" mass="32905">MQLSQLEYLQAVANYGGVRKAARAVHVSPQAVSSAIKKLESEYQIVLLDRSAGEAVLSSAGREFARRARVILAQVDDLKKYAQSRDDGVSPDGHFRLYAPCLHGRGRLFAENWYDSFESSHPHIHLDVWHQPTATCFESLVLGISDAAISFEEPRDSVLSSKYLGEKELKVLSCPAGHQSVGAMTVRELLGGRLAVPINLSPCLNAINQCPEAQLVNFRFRDVEYGSRAQAEFLQAGGLILSLSGSSLASDGSEVSECSIEGSRDVTLPIYFCYRQNSWTDRHQTVFLHLLRHLASRN</sequence>
<reference evidence="6 7" key="1">
    <citation type="submission" date="2015-09" db="EMBL/GenBank/DDBJ databases">
        <authorList>
            <consortium name="Pathogen Informatics"/>
        </authorList>
    </citation>
    <scope>NUCLEOTIDE SEQUENCE [LARGE SCALE GENOMIC DNA]</scope>
    <source>
        <strain evidence="6 7">2789STDY5834902</strain>
    </source>
</reference>
<organism evidence="6 7">
    <name type="scientific">Collinsella aerofaciens</name>
    <dbReference type="NCBI Taxonomy" id="74426"/>
    <lineage>
        <taxon>Bacteria</taxon>
        <taxon>Bacillati</taxon>
        <taxon>Actinomycetota</taxon>
        <taxon>Coriobacteriia</taxon>
        <taxon>Coriobacteriales</taxon>
        <taxon>Coriobacteriaceae</taxon>
        <taxon>Collinsella</taxon>
    </lineage>
</organism>
<evidence type="ECO:0000259" key="5">
    <source>
        <dbReference type="PROSITE" id="PS50931"/>
    </source>
</evidence>
<feature type="domain" description="HTH lysR-type" evidence="5">
    <location>
        <begin position="1"/>
        <end position="58"/>
    </location>
</feature>
<dbReference type="InterPro" id="IPR000847">
    <property type="entry name" value="LysR_HTH_N"/>
</dbReference>
<evidence type="ECO:0000256" key="2">
    <source>
        <dbReference type="ARBA" id="ARBA00023015"/>
    </source>
</evidence>
<keyword evidence="2" id="KW-0805">Transcription regulation</keyword>
<dbReference type="RefSeq" id="WP_055252345.1">
    <property type="nucleotide sequence ID" value="NZ_CABIXX010000031.1"/>
</dbReference>
<name>A0A174M2P3_9ACTN</name>
<evidence type="ECO:0000313" key="7">
    <source>
        <dbReference type="Proteomes" id="UP000095454"/>
    </source>
</evidence>
<dbReference type="Proteomes" id="UP000095454">
    <property type="component" value="Unassembled WGS sequence"/>
</dbReference>
<dbReference type="Gene3D" id="1.10.10.10">
    <property type="entry name" value="Winged helix-like DNA-binding domain superfamily/Winged helix DNA-binding domain"/>
    <property type="match status" value="1"/>
</dbReference>
<dbReference type="Pfam" id="PF03466">
    <property type="entry name" value="LysR_substrate"/>
    <property type="match status" value="1"/>
</dbReference>
<dbReference type="GO" id="GO:0000976">
    <property type="term" value="F:transcription cis-regulatory region binding"/>
    <property type="evidence" value="ECO:0007669"/>
    <property type="project" value="TreeGrafter"/>
</dbReference>
<dbReference type="Pfam" id="PF00126">
    <property type="entry name" value="HTH_1"/>
    <property type="match status" value="1"/>
</dbReference>
<evidence type="ECO:0000256" key="4">
    <source>
        <dbReference type="ARBA" id="ARBA00023163"/>
    </source>
</evidence>
<evidence type="ECO:0000256" key="3">
    <source>
        <dbReference type="ARBA" id="ARBA00023125"/>
    </source>
</evidence>
<keyword evidence="4" id="KW-0804">Transcription</keyword>
<dbReference type="AlphaFoldDB" id="A0A174M2P3"/>
<comment type="similarity">
    <text evidence="1">Belongs to the LysR transcriptional regulatory family.</text>
</comment>
<dbReference type="PANTHER" id="PTHR30126:SF40">
    <property type="entry name" value="HTH-TYPE TRANSCRIPTIONAL REGULATOR GLTR"/>
    <property type="match status" value="1"/>
</dbReference>
<dbReference type="SUPFAM" id="SSF53850">
    <property type="entry name" value="Periplasmic binding protein-like II"/>
    <property type="match status" value="1"/>
</dbReference>
<dbReference type="InterPro" id="IPR036390">
    <property type="entry name" value="WH_DNA-bd_sf"/>
</dbReference>
<gene>
    <name evidence="6" type="primary">oxyR</name>
    <name evidence="6" type="ORF">ERS852514_01585</name>
</gene>
<dbReference type="InterPro" id="IPR036388">
    <property type="entry name" value="WH-like_DNA-bd_sf"/>
</dbReference>
<dbReference type="SUPFAM" id="SSF46785">
    <property type="entry name" value="Winged helix' DNA-binding domain"/>
    <property type="match status" value="1"/>
</dbReference>
<proteinExistence type="inferred from homology"/>
<accession>A0A174M2P3</accession>
<protein>
    <submittedName>
        <fullName evidence="6">Morphology and auto-aggregation control protein</fullName>
    </submittedName>
</protein>
<dbReference type="Gene3D" id="3.40.190.290">
    <property type="match status" value="1"/>
</dbReference>
<dbReference type="PROSITE" id="PS50931">
    <property type="entry name" value="HTH_LYSR"/>
    <property type="match status" value="1"/>
</dbReference>
<dbReference type="InterPro" id="IPR005119">
    <property type="entry name" value="LysR_subst-bd"/>
</dbReference>
<evidence type="ECO:0000256" key="1">
    <source>
        <dbReference type="ARBA" id="ARBA00009437"/>
    </source>
</evidence>
<dbReference type="GO" id="GO:0003700">
    <property type="term" value="F:DNA-binding transcription factor activity"/>
    <property type="evidence" value="ECO:0007669"/>
    <property type="project" value="InterPro"/>
</dbReference>
<dbReference type="EMBL" id="CZAQ01000031">
    <property type="protein sequence ID" value="CUP28069.1"/>
    <property type="molecule type" value="Genomic_DNA"/>
</dbReference>